<feature type="transmembrane region" description="Helical" evidence="8">
    <location>
        <begin position="6"/>
        <end position="26"/>
    </location>
</feature>
<keyword evidence="11" id="KW-1185">Reference proteome</keyword>
<keyword evidence="6" id="KW-0443">Lipid metabolism</keyword>
<dbReference type="SUPFAM" id="SSF51695">
    <property type="entry name" value="PLC-like phosphodiesterases"/>
    <property type="match status" value="1"/>
</dbReference>
<evidence type="ECO:0000259" key="9">
    <source>
        <dbReference type="PROSITE" id="PS51704"/>
    </source>
</evidence>
<evidence type="ECO:0000256" key="3">
    <source>
        <dbReference type="ARBA" id="ARBA00022692"/>
    </source>
</evidence>
<dbReference type="STRING" id="67003.A0A1X0NRF0"/>
<dbReference type="VEuPathDB" id="TriTrypDB:TM35_000242130"/>
<dbReference type="Proteomes" id="UP000192257">
    <property type="component" value="Unassembled WGS sequence"/>
</dbReference>
<dbReference type="GO" id="GO:0046475">
    <property type="term" value="P:glycerophospholipid catabolic process"/>
    <property type="evidence" value="ECO:0007669"/>
    <property type="project" value="TreeGrafter"/>
</dbReference>
<evidence type="ECO:0000256" key="8">
    <source>
        <dbReference type="SAM" id="Phobius"/>
    </source>
</evidence>
<keyword evidence="4" id="KW-0378">Hydrolase</keyword>
<evidence type="ECO:0000256" key="4">
    <source>
        <dbReference type="ARBA" id="ARBA00022801"/>
    </source>
</evidence>
<reference evidence="10 11" key="1">
    <citation type="submission" date="2017-03" db="EMBL/GenBank/DDBJ databases">
        <title>An alternative strategy for trypanosome survival in the mammalian bloodstream revealed through genome and transcriptome analysis of the ubiquitous bovine parasite Trypanosoma (Megatrypanum) theileri.</title>
        <authorList>
            <person name="Kelly S."/>
            <person name="Ivens A."/>
            <person name="Mott A."/>
            <person name="O'Neill E."/>
            <person name="Emms D."/>
            <person name="Macleod O."/>
            <person name="Voorheis P."/>
            <person name="Matthews J."/>
            <person name="Matthews K."/>
            <person name="Carrington M."/>
        </authorList>
    </citation>
    <scope>NUCLEOTIDE SEQUENCE [LARGE SCALE GENOMIC DNA]</scope>
    <source>
        <strain evidence="10">Edinburgh</strain>
    </source>
</reference>
<accession>A0A1X0NRF0</accession>
<dbReference type="GeneID" id="39987405"/>
<proteinExistence type="inferred from homology"/>
<evidence type="ECO:0000313" key="10">
    <source>
        <dbReference type="EMBL" id="ORC87063.1"/>
    </source>
</evidence>
<comment type="similarity">
    <text evidence="2">Belongs to the glycerophosphoryl diester phosphodiesterase family.</text>
</comment>
<dbReference type="GO" id="GO:0016020">
    <property type="term" value="C:membrane"/>
    <property type="evidence" value="ECO:0007669"/>
    <property type="project" value="UniProtKB-SubCell"/>
</dbReference>
<evidence type="ECO:0000256" key="2">
    <source>
        <dbReference type="ARBA" id="ARBA00007277"/>
    </source>
</evidence>
<dbReference type="InterPro" id="IPR030395">
    <property type="entry name" value="GP_PDE_dom"/>
</dbReference>
<keyword evidence="3 8" id="KW-0812">Transmembrane</keyword>
<dbReference type="InterPro" id="IPR017946">
    <property type="entry name" value="PLC-like_Pdiesterase_TIM-brl"/>
</dbReference>
<dbReference type="EMBL" id="NBCO01000024">
    <property type="protein sequence ID" value="ORC87063.1"/>
    <property type="molecule type" value="Genomic_DNA"/>
</dbReference>
<gene>
    <name evidence="10" type="ORF">TM35_000242130</name>
</gene>
<dbReference type="PANTHER" id="PTHR42758:SF2">
    <property type="entry name" value="PHOSPHATIDYLGLYCEROL PHOSPHOLIPASE C"/>
    <property type="match status" value="1"/>
</dbReference>
<keyword evidence="5 8" id="KW-1133">Transmembrane helix</keyword>
<organism evidence="10 11">
    <name type="scientific">Trypanosoma theileri</name>
    <dbReference type="NCBI Taxonomy" id="67003"/>
    <lineage>
        <taxon>Eukaryota</taxon>
        <taxon>Discoba</taxon>
        <taxon>Euglenozoa</taxon>
        <taxon>Kinetoplastea</taxon>
        <taxon>Metakinetoplastina</taxon>
        <taxon>Trypanosomatida</taxon>
        <taxon>Trypanosomatidae</taxon>
        <taxon>Trypanosoma</taxon>
    </lineage>
</organism>
<feature type="transmembrane region" description="Helical" evidence="8">
    <location>
        <begin position="239"/>
        <end position="261"/>
    </location>
</feature>
<evidence type="ECO:0000256" key="1">
    <source>
        <dbReference type="ARBA" id="ARBA00004370"/>
    </source>
</evidence>
<evidence type="ECO:0000256" key="7">
    <source>
        <dbReference type="ARBA" id="ARBA00023136"/>
    </source>
</evidence>
<dbReference type="PANTHER" id="PTHR42758">
    <property type="entry name" value="PHOSPHATIDYLGLYCEROL PHOSPHOLIPASE C"/>
    <property type="match status" value="1"/>
</dbReference>
<dbReference type="OrthoDB" id="1058301at2759"/>
<evidence type="ECO:0000313" key="11">
    <source>
        <dbReference type="Proteomes" id="UP000192257"/>
    </source>
</evidence>
<dbReference type="Pfam" id="PF03009">
    <property type="entry name" value="GDPD"/>
    <property type="match status" value="1"/>
</dbReference>
<evidence type="ECO:0000256" key="6">
    <source>
        <dbReference type="ARBA" id="ARBA00023098"/>
    </source>
</evidence>
<dbReference type="Gene3D" id="3.20.20.190">
    <property type="entry name" value="Phosphatidylinositol (PI) phosphodiesterase"/>
    <property type="match status" value="1"/>
</dbReference>
<sequence>MVCNGVIALACVGGYIVAAVLLVRLYPFRLSKREKKELLKQRFPYSTTKIAHRGGCLMGPENTMYAFRRAVFECKADVLELDVHPSKDGQIVVCHDSDLTRTCGSLVGGKNIEDIVVGENPSITLPQCLRKIPLHFKSFQKGDYYVATDSVPVDDTTRVCLLSEVFDAFPNLPLHIDIKSEDAEFTRRVLKMIEDYRRETRTFVGTSNIRNRKNLYSYFKSVHSGDDEILKEKRKRFRIFAGPMDYFIVQVAYFLGILPLIPLDFDVFSIPFFTKLRKKELGSPFLRFIAYFLNSTTLWDHLQRRGILVIGWVLNDYEEFEEASNWEVNGIMSDDPVGLKEFFDSCDVSATMNLLD</sequence>
<feature type="domain" description="GP-PDE" evidence="9">
    <location>
        <begin position="47"/>
        <end position="343"/>
    </location>
</feature>
<evidence type="ECO:0000256" key="5">
    <source>
        <dbReference type="ARBA" id="ARBA00022989"/>
    </source>
</evidence>
<name>A0A1X0NRF0_9TRYP</name>
<keyword evidence="7 8" id="KW-0472">Membrane</keyword>
<dbReference type="PROSITE" id="PS51704">
    <property type="entry name" value="GP_PDE"/>
    <property type="match status" value="1"/>
</dbReference>
<comment type="subcellular location">
    <subcellularLocation>
        <location evidence="1">Membrane</location>
    </subcellularLocation>
</comment>
<dbReference type="InterPro" id="IPR052271">
    <property type="entry name" value="GDPD-Related"/>
</dbReference>
<dbReference type="RefSeq" id="XP_028881129.1">
    <property type="nucleotide sequence ID" value="XM_029027625.1"/>
</dbReference>
<dbReference type="AlphaFoldDB" id="A0A1X0NRF0"/>
<dbReference type="GO" id="GO:0008081">
    <property type="term" value="F:phosphoric diester hydrolase activity"/>
    <property type="evidence" value="ECO:0007669"/>
    <property type="project" value="InterPro"/>
</dbReference>
<comment type="caution">
    <text evidence="10">The sequence shown here is derived from an EMBL/GenBank/DDBJ whole genome shotgun (WGS) entry which is preliminary data.</text>
</comment>
<protein>
    <submittedName>
        <fullName evidence="10">Glycerophosphoryl diester phosphodiesterase</fullName>
    </submittedName>
</protein>
<dbReference type="GO" id="GO:0005737">
    <property type="term" value="C:cytoplasm"/>
    <property type="evidence" value="ECO:0007669"/>
    <property type="project" value="UniProtKB-ARBA"/>
</dbReference>